<dbReference type="OrthoDB" id="1884050at2759"/>
<keyword evidence="4" id="KW-1185">Reference proteome</keyword>
<dbReference type="AlphaFoldDB" id="A0A834H2M5"/>
<evidence type="ECO:0000313" key="3">
    <source>
        <dbReference type="EMBL" id="KAF7144317.1"/>
    </source>
</evidence>
<dbReference type="Pfam" id="PF00445">
    <property type="entry name" value="Ribonuclease_T2"/>
    <property type="match status" value="1"/>
</dbReference>
<dbReference type="GO" id="GO:0033897">
    <property type="term" value="F:ribonuclease T2 activity"/>
    <property type="evidence" value="ECO:0007669"/>
    <property type="project" value="InterPro"/>
</dbReference>
<evidence type="ECO:0000256" key="2">
    <source>
        <dbReference type="RuleBase" id="RU004328"/>
    </source>
</evidence>
<proteinExistence type="inferred from homology"/>
<dbReference type="EMBL" id="WJXA01000005">
    <property type="protein sequence ID" value="KAF7144317.1"/>
    <property type="molecule type" value="Genomic_DNA"/>
</dbReference>
<dbReference type="InterPro" id="IPR001568">
    <property type="entry name" value="RNase_T2-like"/>
</dbReference>
<name>A0A834H2M5_RHOSS</name>
<dbReference type="Proteomes" id="UP000626092">
    <property type="component" value="Unassembled WGS sequence"/>
</dbReference>
<reference evidence="3" key="1">
    <citation type="submission" date="2019-11" db="EMBL/GenBank/DDBJ databases">
        <authorList>
            <person name="Liu Y."/>
            <person name="Hou J."/>
            <person name="Li T.-Q."/>
            <person name="Guan C.-H."/>
            <person name="Wu X."/>
            <person name="Wu H.-Z."/>
            <person name="Ling F."/>
            <person name="Zhang R."/>
            <person name="Shi X.-G."/>
            <person name="Ren J.-P."/>
            <person name="Chen E.-F."/>
            <person name="Sun J.-M."/>
        </authorList>
    </citation>
    <scope>NUCLEOTIDE SEQUENCE</scope>
    <source>
        <strain evidence="3">Adult_tree_wgs_1</strain>
        <tissue evidence="3">Leaves</tissue>
    </source>
</reference>
<gene>
    <name evidence="3" type="ORF">RHSIM_Rhsim05G0030900</name>
</gene>
<sequence>MNFPLAYEGYDSNVFFHVCVEGKRQIRVKDGRKERICSKVVPQPCKKDICIAECLKNCLGSVHMFGCRGYCGKTAQTFQVQPASFKLVVQWPTSFCNDVKLTKLCSKSKPLPNGFTIHGLWGFEKYDRDLPDCRTYGPTSNLDQNKNLCVSFTRAPEKVSLSLNKFSSAKVANA</sequence>
<dbReference type="InterPro" id="IPR036430">
    <property type="entry name" value="RNase_T2-like_sf"/>
</dbReference>
<comment type="caution">
    <text evidence="3">The sequence shown here is derived from an EMBL/GenBank/DDBJ whole genome shotgun (WGS) entry which is preliminary data.</text>
</comment>
<comment type="similarity">
    <text evidence="1 2">Belongs to the RNase T2 family.</text>
</comment>
<protein>
    <submittedName>
        <fullName evidence="3">Uncharacterized protein</fullName>
    </submittedName>
</protein>
<dbReference type="GO" id="GO:0003723">
    <property type="term" value="F:RNA binding"/>
    <property type="evidence" value="ECO:0007669"/>
    <property type="project" value="InterPro"/>
</dbReference>
<accession>A0A834H2M5</accession>
<dbReference type="Gene3D" id="3.90.730.10">
    <property type="entry name" value="Ribonuclease T2-like"/>
    <property type="match status" value="1"/>
</dbReference>
<dbReference type="SUPFAM" id="SSF55895">
    <property type="entry name" value="Ribonuclease Rh-like"/>
    <property type="match status" value="1"/>
</dbReference>
<evidence type="ECO:0000256" key="1">
    <source>
        <dbReference type="ARBA" id="ARBA00007469"/>
    </source>
</evidence>
<organism evidence="3 4">
    <name type="scientific">Rhododendron simsii</name>
    <name type="common">Sims's rhododendron</name>
    <dbReference type="NCBI Taxonomy" id="118357"/>
    <lineage>
        <taxon>Eukaryota</taxon>
        <taxon>Viridiplantae</taxon>
        <taxon>Streptophyta</taxon>
        <taxon>Embryophyta</taxon>
        <taxon>Tracheophyta</taxon>
        <taxon>Spermatophyta</taxon>
        <taxon>Magnoliopsida</taxon>
        <taxon>eudicotyledons</taxon>
        <taxon>Gunneridae</taxon>
        <taxon>Pentapetalae</taxon>
        <taxon>asterids</taxon>
        <taxon>Ericales</taxon>
        <taxon>Ericaceae</taxon>
        <taxon>Ericoideae</taxon>
        <taxon>Rhodoreae</taxon>
        <taxon>Rhododendron</taxon>
    </lineage>
</organism>
<evidence type="ECO:0000313" key="4">
    <source>
        <dbReference type="Proteomes" id="UP000626092"/>
    </source>
</evidence>